<keyword evidence="1" id="KW-0059">Arsenical resistance</keyword>
<dbReference type="EMBL" id="BACI01000022">
    <property type="protein sequence ID" value="GAA11147.1"/>
    <property type="molecule type" value="Genomic_DNA"/>
</dbReference>
<reference evidence="4 5" key="1">
    <citation type="submission" date="2011-05" db="EMBL/GenBank/DDBJ databases">
        <title>Whole genome shotgun sequence of Gordonia alkanivorans NBRC 16433.</title>
        <authorList>
            <person name="Hosoyama A."/>
            <person name="Nakamura S."/>
            <person name="Takarada H."/>
            <person name="Tsuchikane K."/>
            <person name="Yamazaki S."/>
            <person name="Fujita N."/>
        </authorList>
    </citation>
    <scope>NUCLEOTIDE SEQUENCE [LARGE SCALE GENOMIC DNA]</scope>
    <source>
        <strain evidence="4 5">NBRC 16433</strain>
    </source>
</reference>
<evidence type="ECO:0000313" key="4">
    <source>
        <dbReference type="EMBL" id="GAA11147.1"/>
    </source>
</evidence>
<evidence type="ECO:0000256" key="1">
    <source>
        <dbReference type="ARBA" id="ARBA00022849"/>
    </source>
</evidence>
<dbReference type="STRING" id="1027371.GOALK_022_00120"/>
<dbReference type="eggNOG" id="COG0394">
    <property type="taxonomic scope" value="Bacteria"/>
</dbReference>
<evidence type="ECO:0000313" key="5">
    <source>
        <dbReference type="Proteomes" id="UP000003558"/>
    </source>
</evidence>
<name>F9VRA8_9ACTN</name>
<dbReference type="InterPro" id="IPR036196">
    <property type="entry name" value="Ptyr_pPase_sf"/>
</dbReference>
<dbReference type="SUPFAM" id="SSF52788">
    <property type="entry name" value="Phosphotyrosine protein phosphatases I"/>
    <property type="match status" value="1"/>
</dbReference>
<gene>
    <name evidence="4" type="ORF">GOALK_022_00120</name>
</gene>
<dbReference type="PANTHER" id="PTHR43428">
    <property type="entry name" value="ARSENATE REDUCTASE"/>
    <property type="match status" value="1"/>
</dbReference>
<dbReference type="Pfam" id="PF01451">
    <property type="entry name" value="LMWPc"/>
    <property type="match status" value="1"/>
</dbReference>
<proteinExistence type="predicted"/>
<comment type="caution">
    <text evidence="4">The sequence shown here is derived from an EMBL/GenBank/DDBJ whole genome shotgun (WGS) entry which is preliminary data.</text>
</comment>
<evidence type="ECO:0000259" key="3">
    <source>
        <dbReference type="SMART" id="SM00226"/>
    </source>
</evidence>
<dbReference type="AlphaFoldDB" id="F9VRA8"/>
<feature type="region of interest" description="Disordered" evidence="2">
    <location>
        <begin position="1"/>
        <end position="23"/>
    </location>
</feature>
<dbReference type="InterPro" id="IPR023485">
    <property type="entry name" value="Ptyr_pPase"/>
</dbReference>
<feature type="compositionally biased region" description="Basic and acidic residues" evidence="2">
    <location>
        <begin position="1"/>
        <end position="10"/>
    </location>
</feature>
<dbReference type="GO" id="GO:0046685">
    <property type="term" value="P:response to arsenic-containing substance"/>
    <property type="evidence" value="ECO:0007669"/>
    <property type="project" value="UniProtKB-KW"/>
</dbReference>
<dbReference type="PANTHER" id="PTHR43428:SF1">
    <property type="entry name" value="ARSENATE REDUCTASE"/>
    <property type="match status" value="1"/>
</dbReference>
<dbReference type="Gene3D" id="3.40.50.2300">
    <property type="match status" value="1"/>
</dbReference>
<dbReference type="Proteomes" id="UP000003558">
    <property type="component" value="Unassembled WGS sequence"/>
</dbReference>
<organism evidence="4 5">
    <name type="scientific">Gordonia alkanivorans NBRC 16433</name>
    <dbReference type="NCBI Taxonomy" id="1027371"/>
    <lineage>
        <taxon>Bacteria</taxon>
        <taxon>Bacillati</taxon>
        <taxon>Actinomycetota</taxon>
        <taxon>Actinomycetes</taxon>
        <taxon>Mycobacteriales</taxon>
        <taxon>Gordoniaceae</taxon>
        <taxon>Gordonia</taxon>
    </lineage>
</organism>
<feature type="domain" description="Phosphotyrosine protein phosphatase I" evidence="3">
    <location>
        <begin position="29"/>
        <end position="145"/>
    </location>
</feature>
<sequence length="148" mass="15822">MRRNGFDHGASKNARGPEGAHPECGRGCLTATSLLRTHNGHRRVHVRSAGSAPVNAINPMVIEAMREIGLDLGAEYPKPLTDDVLAAADVVVSIGCGDPCAIYPGKRYLRPDPRRSAGSNSRDGPRHPRRPGHQGPTLLRELTTPVPA</sequence>
<evidence type="ECO:0000256" key="2">
    <source>
        <dbReference type="SAM" id="MobiDB-lite"/>
    </source>
</evidence>
<accession>F9VRA8</accession>
<dbReference type="SMART" id="SM00226">
    <property type="entry name" value="LMWPc"/>
    <property type="match status" value="1"/>
</dbReference>
<feature type="region of interest" description="Disordered" evidence="2">
    <location>
        <begin position="106"/>
        <end position="148"/>
    </location>
</feature>
<protein>
    <submittedName>
        <fullName evidence="4">Putative arsenate reductase</fullName>
    </submittedName>
</protein>